<reference evidence="1" key="1">
    <citation type="submission" date="2014-09" db="EMBL/GenBank/DDBJ databases">
        <authorList>
            <person name="Magalhaes I.L.F."/>
            <person name="Oliveira U."/>
            <person name="Santos F.R."/>
            <person name="Vidigal T.H.D.A."/>
            <person name="Brescovit A.D."/>
            <person name="Santos A.J."/>
        </authorList>
    </citation>
    <scope>NUCLEOTIDE SEQUENCE</scope>
    <source>
        <tissue evidence="1">Shoot tissue taken approximately 20 cm above the soil surface</tissue>
    </source>
</reference>
<reference evidence="1" key="2">
    <citation type="journal article" date="2015" name="Data Brief">
        <title>Shoot transcriptome of the giant reed, Arundo donax.</title>
        <authorList>
            <person name="Barrero R.A."/>
            <person name="Guerrero F.D."/>
            <person name="Moolhuijzen P."/>
            <person name="Goolsby J.A."/>
            <person name="Tidwell J."/>
            <person name="Bellgard S.E."/>
            <person name="Bellgard M.I."/>
        </authorList>
    </citation>
    <scope>NUCLEOTIDE SEQUENCE</scope>
    <source>
        <tissue evidence="1">Shoot tissue taken approximately 20 cm above the soil surface</tissue>
    </source>
</reference>
<dbReference type="EMBL" id="GBRH01229478">
    <property type="protein sequence ID" value="JAD68417.1"/>
    <property type="molecule type" value="Transcribed_RNA"/>
</dbReference>
<protein>
    <submittedName>
        <fullName evidence="1">Uncharacterized protein</fullName>
    </submittedName>
</protein>
<organism evidence="1">
    <name type="scientific">Arundo donax</name>
    <name type="common">Giant reed</name>
    <name type="synonym">Donax arundinaceus</name>
    <dbReference type="NCBI Taxonomy" id="35708"/>
    <lineage>
        <taxon>Eukaryota</taxon>
        <taxon>Viridiplantae</taxon>
        <taxon>Streptophyta</taxon>
        <taxon>Embryophyta</taxon>
        <taxon>Tracheophyta</taxon>
        <taxon>Spermatophyta</taxon>
        <taxon>Magnoliopsida</taxon>
        <taxon>Liliopsida</taxon>
        <taxon>Poales</taxon>
        <taxon>Poaceae</taxon>
        <taxon>PACMAD clade</taxon>
        <taxon>Arundinoideae</taxon>
        <taxon>Arundineae</taxon>
        <taxon>Arundo</taxon>
    </lineage>
</organism>
<proteinExistence type="predicted"/>
<accession>A0A0A9CA77</accession>
<dbReference type="AlphaFoldDB" id="A0A0A9CA77"/>
<sequence>MLNLNYETSYIDEYETNKNSKLHLMGVHLKKLFNLQ</sequence>
<evidence type="ECO:0000313" key="1">
    <source>
        <dbReference type="EMBL" id="JAD68417.1"/>
    </source>
</evidence>
<name>A0A0A9CA77_ARUDO</name>